<keyword evidence="1" id="KW-0560">Oxidoreductase</keyword>
<evidence type="ECO:0008006" key="4">
    <source>
        <dbReference type="Google" id="ProtNLM"/>
    </source>
</evidence>
<sequence length="257" mass="28142">MYRIEVFLRFGGERPSSKVQQLFNERQVLTLERGTGSNAGKDSKLWGTGSFNAGVYPDLPAFMKWSDLLDINKVRQDRKPMDVENLRAESCAGDEEGLVVRTVGVQLRGREGLRRRLLLRAGRQADGCAVAGVRAADALLLVSGSHPLRRPLAWSGVLQDSVDALHLAGSLRHQGLLPAQTSLWAVANPLVDAADSLERKVAAGAEVILTQPPLIYPKFECWFDSVERLGLHKEARLVIGIPMLTSSGKRMLPAKNA</sequence>
<keyword evidence="3" id="KW-1185">Reference proteome</keyword>
<reference evidence="2 3" key="1">
    <citation type="journal article" date="2024" name="Nat. Commun.">
        <title>Phylogenomics reveals the evolutionary origins of lichenization in chlorophyte algae.</title>
        <authorList>
            <person name="Puginier C."/>
            <person name="Libourel C."/>
            <person name="Otte J."/>
            <person name="Skaloud P."/>
            <person name="Haon M."/>
            <person name="Grisel S."/>
            <person name="Petersen M."/>
            <person name="Berrin J.G."/>
            <person name="Delaux P.M."/>
            <person name="Dal Grande F."/>
            <person name="Keller J."/>
        </authorList>
    </citation>
    <scope>NUCLEOTIDE SEQUENCE [LARGE SCALE GENOMIC DNA]</scope>
    <source>
        <strain evidence="2 3">SAG 216-7</strain>
    </source>
</reference>
<evidence type="ECO:0000256" key="1">
    <source>
        <dbReference type="ARBA" id="ARBA00023002"/>
    </source>
</evidence>
<evidence type="ECO:0000313" key="3">
    <source>
        <dbReference type="Proteomes" id="UP001491310"/>
    </source>
</evidence>
<accession>A0ABR2YX35</accession>
<gene>
    <name evidence="2" type="ORF">WJX75_000236</name>
</gene>
<dbReference type="EMBL" id="JALJOT010000003">
    <property type="protein sequence ID" value="KAK9916226.1"/>
    <property type="molecule type" value="Genomic_DNA"/>
</dbReference>
<dbReference type="Gene3D" id="3.20.20.220">
    <property type="match status" value="1"/>
</dbReference>
<dbReference type="InterPro" id="IPR029041">
    <property type="entry name" value="FAD-linked_oxidoreductase-like"/>
</dbReference>
<dbReference type="Proteomes" id="UP001491310">
    <property type="component" value="Unassembled WGS sequence"/>
</dbReference>
<name>A0ABR2YX35_9CHLO</name>
<dbReference type="SUPFAM" id="SSF51730">
    <property type="entry name" value="FAD-linked oxidoreductase"/>
    <property type="match status" value="1"/>
</dbReference>
<evidence type="ECO:0000313" key="2">
    <source>
        <dbReference type="EMBL" id="KAK9916226.1"/>
    </source>
</evidence>
<protein>
    <recommendedName>
        <fullName evidence="4">Methylenetetrahydrofolate reductase (NAD(P)H)</fullName>
    </recommendedName>
</protein>
<proteinExistence type="predicted"/>
<organism evidence="2 3">
    <name type="scientific">Coccomyxa subellipsoidea</name>
    <dbReference type="NCBI Taxonomy" id="248742"/>
    <lineage>
        <taxon>Eukaryota</taxon>
        <taxon>Viridiplantae</taxon>
        <taxon>Chlorophyta</taxon>
        <taxon>core chlorophytes</taxon>
        <taxon>Trebouxiophyceae</taxon>
        <taxon>Trebouxiophyceae incertae sedis</taxon>
        <taxon>Coccomyxaceae</taxon>
        <taxon>Coccomyxa</taxon>
    </lineage>
</organism>
<comment type="caution">
    <text evidence="2">The sequence shown here is derived from an EMBL/GenBank/DDBJ whole genome shotgun (WGS) entry which is preliminary data.</text>
</comment>